<evidence type="ECO:0000256" key="2">
    <source>
        <dbReference type="SAM" id="Phobius"/>
    </source>
</evidence>
<keyword evidence="2" id="KW-1133">Transmembrane helix</keyword>
<feature type="compositionally biased region" description="Basic and acidic residues" evidence="1">
    <location>
        <begin position="182"/>
        <end position="195"/>
    </location>
</feature>
<organism evidence="3 4">
    <name type="scientific">Liparis tanakae</name>
    <name type="common">Tanaka's snailfish</name>
    <dbReference type="NCBI Taxonomy" id="230148"/>
    <lineage>
        <taxon>Eukaryota</taxon>
        <taxon>Metazoa</taxon>
        <taxon>Chordata</taxon>
        <taxon>Craniata</taxon>
        <taxon>Vertebrata</taxon>
        <taxon>Euteleostomi</taxon>
        <taxon>Actinopterygii</taxon>
        <taxon>Neopterygii</taxon>
        <taxon>Teleostei</taxon>
        <taxon>Neoteleostei</taxon>
        <taxon>Acanthomorphata</taxon>
        <taxon>Eupercaria</taxon>
        <taxon>Perciformes</taxon>
        <taxon>Cottioidei</taxon>
        <taxon>Cottales</taxon>
        <taxon>Liparidae</taxon>
        <taxon>Liparis</taxon>
    </lineage>
</organism>
<feature type="transmembrane region" description="Helical" evidence="2">
    <location>
        <begin position="6"/>
        <end position="26"/>
    </location>
</feature>
<reference evidence="3 4" key="1">
    <citation type="submission" date="2019-03" db="EMBL/GenBank/DDBJ databases">
        <title>First draft genome of Liparis tanakae, snailfish: a comprehensive survey of snailfish specific genes.</title>
        <authorList>
            <person name="Kim W."/>
            <person name="Song I."/>
            <person name="Jeong J.-H."/>
            <person name="Kim D."/>
            <person name="Kim S."/>
            <person name="Ryu S."/>
            <person name="Song J.Y."/>
            <person name="Lee S.K."/>
        </authorList>
    </citation>
    <scope>NUCLEOTIDE SEQUENCE [LARGE SCALE GENOMIC DNA]</scope>
    <source>
        <tissue evidence="3">Muscle</tissue>
    </source>
</reference>
<keyword evidence="2" id="KW-0812">Transmembrane</keyword>
<gene>
    <name evidence="3" type="ORF">EYF80_055562</name>
</gene>
<evidence type="ECO:0000256" key="1">
    <source>
        <dbReference type="SAM" id="MobiDB-lite"/>
    </source>
</evidence>
<feature type="transmembrane region" description="Helical" evidence="2">
    <location>
        <begin position="63"/>
        <end position="84"/>
    </location>
</feature>
<protein>
    <submittedName>
        <fullName evidence="3">Uncharacterized protein</fullName>
    </submittedName>
</protein>
<evidence type="ECO:0000313" key="4">
    <source>
        <dbReference type="Proteomes" id="UP000314294"/>
    </source>
</evidence>
<keyword evidence="2" id="KW-0472">Membrane</keyword>
<dbReference type="Proteomes" id="UP000314294">
    <property type="component" value="Unassembled WGS sequence"/>
</dbReference>
<proteinExistence type="predicted"/>
<accession>A0A4Z2EZR9</accession>
<feature type="transmembrane region" description="Helical" evidence="2">
    <location>
        <begin position="38"/>
        <end position="57"/>
    </location>
</feature>
<dbReference type="EMBL" id="SRLO01002001">
    <property type="protein sequence ID" value="TNN34278.1"/>
    <property type="molecule type" value="Genomic_DNA"/>
</dbReference>
<comment type="caution">
    <text evidence="3">The sequence shown here is derived from an EMBL/GenBank/DDBJ whole genome shotgun (WGS) entry which is preliminary data.</text>
</comment>
<sequence>MSLPVYLYLCTCPCTLYPVHLYSVYLSLYPVYLSLYPVYLSLYLSLYPVYLSLYSVYLSLYPVYLSLYSVYLSLYSVYLSLSLYPVYLYSVYLYLSLYPVYLYSVYLSLSLYPVYLYSVYLYLSLYLCTCPRALCSVSITPLTTMKGSPDLIPDADLDPSRVCKGKGAVTLRATRVHIDDEGRVSTEPSKSEPLRHAGTTHIAPPRLSRMED</sequence>
<name>A0A4Z2EZR9_9TELE</name>
<feature type="region of interest" description="Disordered" evidence="1">
    <location>
        <begin position="182"/>
        <end position="212"/>
    </location>
</feature>
<dbReference type="OrthoDB" id="73680at2759"/>
<evidence type="ECO:0000313" key="3">
    <source>
        <dbReference type="EMBL" id="TNN34278.1"/>
    </source>
</evidence>
<dbReference type="AlphaFoldDB" id="A0A4Z2EZR9"/>
<keyword evidence="4" id="KW-1185">Reference proteome</keyword>
<feature type="transmembrane region" description="Helical" evidence="2">
    <location>
        <begin position="115"/>
        <end position="135"/>
    </location>
</feature>